<dbReference type="InterPro" id="IPR029044">
    <property type="entry name" value="Nucleotide-diphossugar_trans"/>
</dbReference>
<name>A0A0B0EHJ4_9BACT</name>
<dbReference type="eggNOG" id="COG1208">
    <property type="taxonomic scope" value="Bacteria"/>
</dbReference>
<comment type="caution">
    <text evidence="2">The sequence shown here is derived from an EMBL/GenBank/DDBJ whole genome shotgun (WGS) entry which is preliminary data.</text>
</comment>
<reference evidence="2 3" key="1">
    <citation type="submission" date="2014-10" db="EMBL/GenBank/DDBJ databases">
        <title>Draft genome of anammox bacterium scalindua brodae, obtained using differential coverage binning of sequence data from two enrichment reactors.</title>
        <authorList>
            <person name="Speth D.R."/>
            <person name="Russ L."/>
            <person name="Kartal B."/>
            <person name="Op den Camp H.J."/>
            <person name="Dutilh B.E."/>
            <person name="Jetten M.S."/>
        </authorList>
    </citation>
    <scope>NUCLEOTIDE SEQUENCE [LARGE SCALE GENOMIC DNA]</scope>
    <source>
        <strain evidence="2">RU1</strain>
    </source>
</reference>
<accession>A0A0B0EHJ4</accession>
<proteinExistence type="predicted"/>
<dbReference type="AlphaFoldDB" id="A0A0B0EHJ4"/>
<dbReference type="PATRIC" id="fig|237368.3.peg.2939"/>
<dbReference type="EMBL" id="JRYO01000193">
    <property type="protein sequence ID" value="KHE91506.1"/>
    <property type="molecule type" value="Genomic_DNA"/>
</dbReference>
<dbReference type="Pfam" id="PF00483">
    <property type="entry name" value="NTP_transferase"/>
    <property type="match status" value="1"/>
</dbReference>
<organism evidence="2 3">
    <name type="scientific">Candidatus Scalindua brodae</name>
    <dbReference type="NCBI Taxonomy" id="237368"/>
    <lineage>
        <taxon>Bacteria</taxon>
        <taxon>Pseudomonadati</taxon>
        <taxon>Planctomycetota</taxon>
        <taxon>Candidatus Brocadiia</taxon>
        <taxon>Candidatus Brocadiales</taxon>
        <taxon>Candidatus Scalinduaceae</taxon>
        <taxon>Candidatus Scalindua</taxon>
    </lineage>
</organism>
<dbReference type="SUPFAM" id="SSF53448">
    <property type="entry name" value="Nucleotide-diphospho-sugar transferases"/>
    <property type="match status" value="1"/>
</dbReference>
<sequence>MQAVILAGGLGTRFRPITLETPKPMIPVMGKPYLEYQLQYLKGFNITDILLCVGYLGEKIQNCFADGRSMGMSITYSFEKSPLGTGGALKNAENYLEDCFYLIYGDSFLPVNYSSLETHFVGVDKTVLMVLYDNSEDTSVPNNVSLDKRGMVTKYEKDTRNSFLKYVDAGVLVLKKEILKLITSEQVVSLEEEFFPDLIERQECAGFVTSERFYDIGTPERLKRFEAYLKKKELSHQDTKTLSKIT</sequence>
<evidence type="ECO:0000259" key="1">
    <source>
        <dbReference type="Pfam" id="PF00483"/>
    </source>
</evidence>
<dbReference type="InterPro" id="IPR050486">
    <property type="entry name" value="Mannose-1P_guanyltransferase"/>
</dbReference>
<dbReference type="CDD" id="cd06915">
    <property type="entry name" value="NTP_transferase_WcbM_like"/>
    <property type="match status" value="1"/>
</dbReference>
<dbReference type="Proteomes" id="UP000030652">
    <property type="component" value="Unassembled WGS sequence"/>
</dbReference>
<evidence type="ECO:0000313" key="3">
    <source>
        <dbReference type="Proteomes" id="UP000030652"/>
    </source>
</evidence>
<dbReference type="Gene3D" id="3.90.550.10">
    <property type="entry name" value="Spore Coat Polysaccharide Biosynthesis Protein SpsA, Chain A"/>
    <property type="match status" value="1"/>
</dbReference>
<protein>
    <recommendedName>
        <fullName evidence="1">Nucleotidyl transferase domain-containing protein</fullName>
    </recommendedName>
</protein>
<dbReference type="PANTHER" id="PTHR22572">
    <property type="entry name" value="SUGAR-1-PHOSPHATE GUANYL TRANSFERASE"/>
    <property type="match status" value="1"/>
</dbReference>
<dbReference type="InterPro" id="IPR005835">
    <property type="entry name" value="NTP_transferase_dom"/>
</dbReference>
<feature type="domain" description="Nucleotidyl transferase" evidence="1">
    <location>
        <begin position="3"/>
        <end position="225"/>
    </location>
</feature>
<gene>
    <name evidence="2" type="ORF">SCABRO_02716</name>
</gene>
<evidence type="ECO:0000313" key="2">
    <source>
        <dbReference type="EMBL" id="KHE91506.1"/>
    </source>
</evidence>